<organism evidence="3 4">
    <name type="scientific">candidate division WS6 bacterium GW2011_GWB1_33_6</name>
    <dbReference type="NCBI Taxonomy" id="1619088"/>
    <lineage>
        <taxon>Bacteria</taxon>
        <taxon>Candidatus Dojkabacteria</taxon>
    </lineage>
</organism>
<feature type="transmembrane region" description="Helical" evidence="2">
    <location>
        <begin position="189"/>
        <end position="208"/>
    </location>
</feature>
<keyword evidence="2" id="KW-1133">Transmembrane helix</keyword>
<feature type="transmembrane region" description="Helical" evidence="2">
    <location>
        <begin position="113"/>
        <end position="132"/>
    </location>
</feature>
<evidence type="ECO:0000313" key="4">
    <source>
        <dbReference type="Proteomes" id="UP000034488"/>
    </source>
</evidence>
<feature type="transmembrane region" description="Helical" evidence="2">
    <location>
        <begin position="373"/>
        <end position="392"/>
    </location>
</feature>
<proteinExistence type="predicted"/>
<dbReference type="Proteomes" id="UP000034488">
    <property type="component" value="Unassembled WGS sequence"/>
</dbReference>
<dbReference type="PROSITE" id="PS50005">
    <property type="entry name" value="TPR"/>
    <property type="match status" value="1"/>
</dbReference>
<keyword evidence="2" id="KW-0812">Transmembrane</keyword>
<reference evidence="3 4" key="1">
    <citation type="journal article" date="2015" name="Nature">
        <title>rRNA introns, odd ribosomes, and small enigmatic genomes across a large radiation of phyla.</title>
        <authorList>
            <person name="Brown C.T."/>
            <person name="Hug L.A."/>
            <person name="Thomas B.C."/>
            <person name="Sharon I."/>
            <person name="Castelle C.J."/>
            <person name="Singh A."/>
            <person name="Wilkins M.J."/>
            <person name="Williams K.H."/>
            <person name="Banfield J.F."/>
        </authorList>
    </citation>
    <scope>NUCLEOTIDE SEQUENCE [LARGE SCALE GENOMIC DNA]</scope>
</reference>
<evidence type="ECO:0000256" key="1">
    <source>
        <dbReference type="PROSITE-ProRule" id="PRU00339"/>
    </source>
</evidence>
<feature type="transmembrane region" description="Helical" evidence="2">
    <location>
        <begin position="46"/>
        <end position="64"/>
    </location>
</feature>
<keyword evidence="1" id="KW-0802">TPR repeat</keyword>
<dbReference type="Gene3D" id="1.25.40.10">
    <property type="entry name" value="Tetratricopeptide repeat domain"/>
    <property type="match status" value="1"/>
</dbReference>
<gene>
    <name evidence="3" type="ORF">UR47_C0002G0010</name>
</gene>
<dbReference type="InterPro" id="IPR019734">
    <property type="entry name" value="TPR_rpt"/>
</dbReference>
<dbReference type="SUPFAM" id="SSF48452">
    <property type="entry name" value="TPR-like"/>
    <property type="match status" value="1"/>
</dbReference>
<protein>
    <submittedName>
        <fullName evidence="3">TPR domain-containing protein</fullName>
    </submittedName>
</protein>
<keyword evidence="2" id="KW-0472">Membrane</keyword>
<feature type="transmembrane region" description="Helical" evidence="2">
    <location>
        <begin position="478"/>
        <end position="499"/>
    </location>
</feature>
<dbReference type="InterPro" id="IPR011990">
    <property type="entry name" value="TPR-like_helical_dom_sf"/>
</dbReference>
<accession>A0A0G0AFE5</accession>
<feature type="transmembrane region" description="Helical" evidence="2">
    <location>
        <begin position="84"/>
        <end position="107"/>
    </location>
</feature>
<dbReference type="SMART" id="SM00028">
    <property type="entry name" value="TPR"/>
    <property type="match status" value="2"/>
</dbReference>
<name>A0A0G0AFE5_9BACT</name>
<feature type="transmembrane region" description="Helical" evidence="2">
    <location>
        <begin position="239"/>
        <end position="260"/>
    </location>
</feature>
<evidence type="ECO:0000313" key="3">
    <source>
        <dbReference type="EMBL" id="KKP55293.1"/>
    </source>
</evidence>
<sequence>MPKDNNASMPSIFELISQIQRYVFYFTLFLIPWFVVPLPSDPTEQIRSVAFIFLASIIILLEVIKWIWDGKISITKSPFDKIFLILIVSFLISTVFASDSWIAFWGYDGRMGTGLLTMLVLFGFFYLARGFFQKKSHVLSAIKALSAGITVLVVVSLLSVLKIDVFGWIPYIEHFFTIGLPLTFSFNEIMLIAGSSVLLNLYLIVSYAKNKKIQSVIYPLLALIVALISISLFSVGQGVIIPILFFIVMVLTTLILWLRLEKELRAIPALVFIFSLLVLAASIGFQYDSFTKTVLGDSFTTLNPIHLGADISWVVSSSSIVADFFKGLVGVGNDSFALAYNAFRPAVDATISLGNTTFTSGSSELLTILANRGLLGVTIWILLGFALIKVLIKSVSSIGKGEKDSAASLLELNALFIFLASIFLPFSFLMYFLLVVSILLIIVSDSVEKKNTEEFLLKFWAVNVGTVSKDINKTMEGINWFFTIFFALLTTAGLILLSVKMMSVAYIVRAEAYSIEESEKYEDYEGDIPYSEREAYLVRVAGYYNNALKYDKTSPFINRKASLISIEIINLLSEKYEDASEEDKKAILSEVSVWKNSAIDFSREAISTSPLTYSNWNTRATVYISLINVGLSDYSEDALSTLQTCINLNPLDYDSYYRAGQIYMVKEDNDQALAAFNKVLNINGQHVPSLILAARILEEKKDIPTAIAYLEAAKEVLELNEQDSGETYDGIISYLEELGANSEKETETTTPTEKE</sequence>
<dbReference type="EMBL" id="LBPI01000002">
    <property type="protein sequence ID" value="KKP55293.1"/>
    <property type="molecule type" value="Genomic_DNA"/>
</dbReference>
<feature type="transmembrane region" description="Helical" evidence="2">
    <location>
        <begin position="267"/>
        <end position="287"/>
    </location>
</feature>
<evidence type="ECO:0000256" key="2">
    <source>
        <dbReference type="SAM" id="Phobius"/>
    </source>
</evidence>
<feature type="repeat" description="TPR" evidence="1">
    <location>
        <begin position="653"/>
        <end position="686"/>
    </location>
</feature>
<feature type="transmembrane region" description="Helical" evidence="2">
    <location>
        <begin position="21"/>
        <end position="40"/>
    </location>
</feature>
<comment type="caution">
    <text evidence="3">The sequence shown here is derived from an EMBL/GenBank/DDBJ whole genome shotgun (WGS) entry which is preliminary data.</text>
</comment>
<dbReference type="Pfam" id="PF13181">
    <property type="entry name" value="TPR_8"/>
    <property type="match status" value="1"/>
</dbReference>
<feature type="transmembrane region" description="Helical" evidence="2">
    <location>
        <begin position="215"/>
        <end position="233"/>
    </location>
</feature>
<feature type="transmembrane region" description="Helical" evidence="2">
    <location>
        <begin position="412"/>
        <end position="443"/>
    </location>
</feature>
<feature type="transmembrane region" description="Helical" evidence="2">
    <location>
        <begin position="144"/>
        <end position="169"/>
    </location>
</feature>
<dbReference type="AlphaFoldDB" id="A0A0G0AFE5"/>